<proteinExistence type="predicted"/>
<feature type="signal peptide" evidence="1">
    <location>
        <begin position="1"/>
        <end position="19"/>
    </location>
</feature>
<dbReference type="AlphaFoldDB" id="A0A7S1UTP4"/>
<organism evidence="2">
    <name type="scientific">Grammatophora oceanica</name>
    <dbReference type="NCBI Taxonomy" id="210454"/>
    <lineage>
        <taxon>Eukaryota</taxon>
        <taxon>Sar</taxon>
        <taxon>Stramenopiles</taxon>
        <taxon>Ochrophyta</taxon>
        <taxon>Bacillariophyta</taxon>
        <taxon>Fragilariophyceae</taxon>
        <taxon>Fragilariophycidae</taxon>
        <taxon>Rhabdonematales</taxon>
        <taxon>Grammatophoraceae</taxon>
        <taxon>Grammatophora</taxon>
    </lineage>
</organism>
<gene>
    <name evidence="2" type="ORF">GOCE00092_LOCUS5554</name>
</gene>
<name>A0A7S1UTP4_9STRA</name>
<reference evidence="2" key="1">
    <citation type="submission" date="2021-01" db="EMBL/GenBank/DDBJ databases">
        <authorList>
            <person name="Corre E."/>
            <person name="Pelletier E."/>
            <person name="Niang G."/>
            <person name="Scheremetjew M."/>
            <person name="Finn R."/>
            <person name="Kale V."/>
            <person name="Holt S."/>
            <person name="Cochrane G."/>
            <person name="Meng A."/>
            <person name="Brown T."/>
            <person name="Cohen L."/>
        </authorList>
    </citation>
    <scope>NUCLEOTIDE SEQUENCE</scope>
    <source>
        <strain evidence="2">CCMP 410</strain>
    </source>
</reference>
<dbReference type="EMBL" id="HBGK01010673">
    <property type="protein sequence ID" value="CAD9276646.1"/>
    <property type="molecule type" value="Transcribed_RNA"/>
</dbReference>
<feature type="chain" id="PRO_5030550004" evidence="1">
    <location>
        <begin position="20"/>
        <end position="223"/>
    </location>
</feature>
<protein>
    <submittedName>
        <fullName evidence="2">Uncharacterized protein</fullName>
    </submittedName>
</protein>
<evidence type="ECO:0000313" key="2">
    <source>
        <dbReference type="EMBL" id="CAD9276646.1"/>
    </source>
</evidence>
<evidence type="ECO:0000256" key="1">
    <source>
        <dbReference type="SAM" id="SignalP"/>
    </source>
</evidence>
<accession>A0A7S1UTP4</accession>
<sequence length="223" mass="24608">MRYCVRIFLLSLLAVAVAAFLPPRATSASSRVNPLQDATVAESVQISMEPKIAVKVFGRLAEKYIMLDATGGMCCYSACSDCEYREPGGGYRMADQSSSRPKWIPVYDERKFETLDKEHTTKWSTELFVDGPALTKEEFCSRLPEMTFAPPLGGPYLSASVGKSLGGEAEEEVAAVEAMWDLFIGDSGKEKLTKFRMSKRLRELANGEEGLTWNGFSKCVGIE</sequence>
<keyword evidence="1" id="KW-0732">Signal</keyword>